<gene>
    <name evidence="2" type="ORF">HDA45_001409</name>
</gene>
<dbReference type="Pfam" id="PF06999">
    <property type="entry name" value="Suc_Fer-like"/>
    <property type="match status" value="1"/>
</dbReference>
<dbReference type="CDD" id="cd03062">
    <property type="entry name" value="TRX_Fd_Sucrase"/>
    <property type="match status" value="1"/>
</dbReference>
<name>A0A841AY74_9PSEU</name>
<organism evidence="2 3">
    <name type="scientific">Amycolatopsis umgeniensis</name>
    <dbReference type="NCBI Taxonomy" id="336628"/>
    <lineage>
        <taxon>Bacteria</taxon>
        <taxon>Bacillati</taxon>
        <taxon>Actinomycetota</taxon>
        <taxon>Actinomycetes</taxon>
        <taxon>Pseudonocardiales</taxon>
        <taxon>Pseudonocardiaceae</taxon>
        <taxon>Amycolatopsis</taxon>
    </lineage>
</organism>
<accession>A0A841AY74</accession>
<dbReference type="EMBL" id="JACHMX010000001">
    <property type="protein sequence ID" value="MBB5851322.1"/>
    <property type="molecule type" value="Genomic_DNA"/>
</dbReference>
<proteinExistence type="predicted"/>
<keyword evidence="3" id="KW-1185">Reference proteome</keyword>
<dbReference type="AlphaFoldDB" id="A0A841AY74"/>
<dbReference type="RefSeq" id="WP_184892986.1">
    <property type="nucleotide sequence ID" value="NZ_JACHMX010000001.1"/>
</dbReference>
<reference evidence="2 3" key="1">
    <citation type="submission" date="2020-08" db="EMBL/GenBank/DDBJ databases">
        <title>Sequencing the genomes of 1000 actinobacteria strains.</title>
        <authorList>
            <person name="Klenk H.-P."/>
        </authorList>
    </citation>
    <scope>NUCLEOTIDE SEQUENCE [LARGE SCALE GENOMIC DNA]</scope>
    <source>
        <strain evidence="2 3">DSM 45272</strain>
    </source>
</reference>
<comment type="caution">
    <text evidence="2">The sequence shown here is derived from an EMBL/GenBank/DDBJ whole genome shotgun (WGS) entry which is preliminary data.</text>
</comment>
<dbReference type="Proteomes" id="UP000580861">
    <property type="component" value="Unassembled WGS sequence"/>
</dbReference>
<evidence type="ECO:0008006" key="4">
    <source>
        <dbReference type="Google" id="ProtNLM"/>
    </source>
</evidence>
<evidence type="ECO:0000256" key="1">
    <source>
        <dbReference type="SAM" id="MobiDB-lite"/>
    </source>
</evidence>
<dbReference type="InterPro" id="IPR036249">
    <property type="entry name" value="Thioredoxin-like_sf"/>
</dbReference>
<dbReference type="SUPFAM" id="SSF52833">
    <property type="entry name" value="Thioredoxin-like"/>
    <property type="match status" value="1"/>
</dbReference>
<feature type="region of interest" description="Disordered" evidence="1">
    <location>
        <begin position="1"/>
        <end position="28"/>
    </location>
</feature>
<evidence type="ECO:0000313" key="2">
    <source>
        <dbReference type="EMBL" id="MBB5851322.1"/>
    </source>
</evidence>
<evidence type="ECO:0000313" key="3">
    <source>
        <dbReference type="Proteomes" id="UP000580861"/>
    </source>
</evidence>
<dbReference type="Gene3D" id="3.40.30.10">
    <property type="entry name" value="Glutaredoxin"/>
    <property type="match status" value="1"/>
</dbReference>
<sequence length="314" mass="34012">MTATPGAERGRCADLADAANDPGEGTAPPAERWLLIEHPGPWGRLALTGSGIDPAALRSLTAWAARNQGRIALIRRVARRSSSSNRASRWFRIDSRPGHEEIRAGEFTDAAGLAAVPFADGELLSQPLALVCVHGRHDTCCAVRGRSLAATLTAEYPEETWECSHIGGCRFAPSLVLLPHGFTYGGLRPGHAVDVVRRYTHGTLDPRDLRGRSSLKPNVQAAQHHARAATGARGIDDLRPLGEVHDGDSGWRVGFAEPECVVHLRERYVPVNRSLTCASPPASRIRVFDLLEFRASSAFGGVLVQDHRESRRTP</sequence>
<dbReference type="InterPro" id="IPR009737">
    <property type="entry name" value="Aim32/Apd1-like"/>
</dbReference>
<protein>
    <recommendedName>
        <fullName evidence="4">Sucrase ferredoxin</fullName>
    </recommendedName>
</protein>